<dbReference type="AlphaFoldDB" id="A0AAV5STT9"/>
<dbReference type="Proteomes" id="UP001432027">
    <property type="component" value="Unassembled WGS sequence"/>
</dbReference>
<organism evidence="1 2">
    <name type="scientific">Pristionchus entomophagus</name>
    <dbReference type="NCBI Taxonomy" id="358040"/>
    <lineage>
        <taxon>Eukaryota</taxon>
        <taxon>Metazoa</taxon>
        <taxon>Ecdysozoa</taxon>
        <taxon>Nematoda</taxon>
        <taxon>Chromadorea</taxon>
        <taxon>Rhabditida</taxon>
        <taxon>Rhabditina</taxon>
        <taxon>Diplogasteromorpha</taxon>
        <taxon>Diplogasteroidea</taxon>
        <taxon>Neodiplogasteridae</taxon>
        <taxon>Pristionchus</taxon>
    </lineage>
</organism>
<comment type="caution">
    <text evidence="1">The sequence shown here is derived from an EMBL/GenBank/DDBJ whole genome shotgun (WGS) entry which is preliminary data.</text>
</comment>
<protein>
    <submittedName>
        <fullName evidence="1">Uncharacterized protein</fullName>
    </submittedName>
</protein>
<sequence>FRKFCNIVGFHDGVMTVTCNEGGECDVMTARLPHTKNNFKHSRTSQKPKRESLLQSLKWIASNRRTLEQSKKRRRESN</sequence>
<feature type="non-terminal residue" evidence="1">
    <location>
        <position position="1"/>
    </location>
</feature>
<reference evidence="1" key="1">
    <citation type="submission" date="2023-10" db="EMBL/GenBank/DDBJ databases">
        <title>Genome assembly of Pristionchus species.</title>
        <authorList>
            <person name="Yoshida K."/>
            <person name="Sommer R.J."/>
        </authorList>
    </citation>
    <scope>NUCLEOTIDE SEQUENCE</scope>
    <source>
        <strain evidence="1">RS0144</strain>
    </source>
</reference>
<name>A0AAV5STT9_9BILA</name>
<gene>
    <name evidence="1" type="ORF">PENTCL1PPCAC_8387</name>
</gene>
<evidence type="ECO:0000313" key="2">
    <source>
        <dbReference type="Proteomes" id="UP001432027"/>
    </source>
</evidence>
<evidence type="ECO:0000313" key="1">
    <source>
        <dbReference type="EMBL" id="GMS86212.1"/>
    </source>
</evidence>
<dbReference type="EMBL" id="BTSX01000002">
    <property type="protein sequence ID" value="GMS86212.1"/>
    <property type="molecule type" value="Genomic_DNA"/>
</dbReference>
<proteinExistence type="predicted"/>
<keyword evidence="2" id="KW-1185">Reference proteome</keyword>
<accession>A0AAV5STT9</accession>